<evidence type="ECO:0000313" key="5">
    <source>
        <dbReference type="Proteomes" id="UP001196413"/>
    </source>
</evidence>
<organism evidence="4 5">
    <name type="scientific">Parelaphostrongylus tenuis</name>
    <name type="common">Meningeal worm</name>
    <dbReference type="NCBI Taxonomy" id="148309"/>
    <lineage>
        <taxon>Eukaryota</taxon>
        <taxon>Metazoa</taxon>
        <taxon>Ecdysozoa</taxon>
        <taxon>Nematoda</taxon>
        <taxon>Chromadorea</taxon>
        <taxon>Rhabditida</taxon>
        <taxon>Rhabditina</taxon>
        <taxon>Rhabditomorpha</taxon>
        <taxon>Strongyloidea</taxon>
        <taxon>Metastrongylidae</taxon>
        <taxon>Parelaphostrongylus</taxon>
    </lineage>
</organism>
<dbReference type="InterPro" id="IPR045049">
    <property type="entry name" value="Pcy1-like"/>
</dbReference>
<dbReference type="Proteomes" id="UP001196413">
    <property type="component" value="Unassembled WGS sequence"/>
</dbReference>
<keyword evidence="4" id="KW-0548">Nucleotidyltransferase</keyword>
<evidence type="ECO:0000259" key="3">
    <source>
        <dbReference type="Pfam" id="PF01467"/>
    </source>
</evidence>
<dbReference type="AlphaFoldDB" id="A0AAD5R5H1"/>
<dbReference type="SUPFAM" id="SSF52374">
    <property type="entry name" value="Nucleotidylyl transferase"/>
    <property type="match status" value="1"/>
</dbReference>
<keyword evidence="5" id="KW-1185">Reference proteome</keyword>
<dbReference type="NCBIfam" id="TIGR00125">
    <property type="entry name" value="cyt_tran_rel"/>
    <property type="match status" value="1"/>
</dbReference>
<dbReference type="EMBL" id="JAHQIW010006682">
    <property type="protein sequence ID" value="KAJ1369791.1"/>
    <property type="molecule type" value="Genomic_DNA"/>
</dbReference>
<dbReference type="EC" id="2.7.7.15" evidence="2"/>
<dbReference type="Gene3D" id="3.40.50.620">
    <property type="entry name" value="HUPs"/>
    <property type="match status" value="1"/>
</dbReference>
<proteinExistence type="predicted"/>
<feature type="domain" description="Cytidyltransferase-like" evidence="3">
    <location>
        <begin position="31"/>
        <end position="159"/>
    </location>
</feature>
<evidence type="ECO:0000256" key="1">
    <source>
        <dbReference type="ARBA" id="ARBA00025706"/>
    </source>
</evidence>
<keyword evidence="4" id="KW-0808">Transferase</keyword>
<accession>A0AAD5R5H1</accession>
<gene>
    <name evidence="4" type="primary">PCYT1A</name>
    <name evidence="4" type="ORF">KIN20_031351</name>
</gene>
<dbReference type="InterPro" id="IPR014729">
    <property type="entry name" value="Rossmann-like_a/b/a_fold"/>
</dbReference>
<name>A0AAD5R5H1_PARTN</name>
<evidence type="ECO:0000313" key="4">
    <source>
        <dbReference type="EMBL" id="KAJ1369791.1"/>
    </source>
</evidence>
<dbReference type="Pfam" id="PF01467">
    <property type="entry name" value="CTP_transf_like"/>
    <property type="match status" value="1"/>
</dbReference>
<evidence type="ECO:0000256" key="2">
    <source>
        <dbReference type="ARBA" id="ARBA00026101"/>
    </source>
</evidence>
<protein>
    <recommendedName>
        <fullName evidence="2">choline-phosphate cytidylyltransferase</fullName>
        <ecNumber evidence="2">2.7.7.15</ecNumber>
    </recommendedName>
</protein>
<reference evidence="4" key="1">
    <citation type="submission" date="2021-06" db="EMBL/GenBank/DDBJ databases">
        <title>Parelaphostrongylus tenuis whole genome reference sequence.</title>
        <authorList>
            <person name="Garwood T.J."/>
            <person name="Larsen P.A."/>
            <person name="Fountain-Jones N.M."/>
            <person name="Garbe J.R."/>
            <person name="Macchietto M.G."/>
            <person name="Kania S.A."/>
            <person name="Gerhold R.W."/>
            <person name="Richards J.E."/>
            <person name="Wolf T.M."/>
        </authorList>
    </citation>
    <scope>NUCLEOTIDE SEQUENCE</scope>
    <source>
        <strain evidence="4">MNPRO001-30</strain>
        <tissue evidence="4">Meninges</tissue>
    </source>
</reference>
<sequence>MSHTTQKFIPYTLTQIRNGDVPEDRPIHIFTEGVFDLFHYGHMRQLRQVKEAFPHVKVTVGICSDELVMKYKGGPLVMTYDERVASVAECKYVDNIVDHGMFYPTVELLDELEADLIAHDKIPYGCPDGDDCYKPFKDIDRFLTTERTEGISTTDLIQRIVDMNKEFSERNMKRGKSG</sequence>
<dbReference type="PANTHER" id="PTHR10739">
    <property type="entry name" value="CYTIDYLYLTRANSFERASE"/>
    <property type="match status" value="1"/>
</dbReference>
<comment type="caution">
    <text evidence="4">The sequence shown here is derived from an EMBL/GenBank/DDBJ whole genome shotgun (WGS) entry which is preliminary data.</text>
</comment>
<dbReference type="PANTHER" id="PTHR10739:SF13">
    <property type="entry name" value="CHOLINE-PHOSPHATE CYTIDYLYLTRANSFERASE"/>
    <property type="match status" value="1"/>
</dbReference>
<dbReference type="GO" id="GO:0031210">
    <property type="term" value="F:phosphatidylcholine binding"/>
    <property type="evidence" value="ECO:0007669"/>
    <property type="project" value="TreeGrafter"/>
</dbReference>
<comment type="pathway">
    <text evidence="1">Phospholipid metabolism; phosphatidylcholine biosynthesis; phosphatidylcholine from phosphocholine: step 1/2.</text>
</comment>
<dbReference type="GO" id="GO:0004105">
    <property type="term" value="F:choline-phosphate cytidylyltransferase activity"/>
    <property type="evidence" value="ECO:0007669"/>
    <property type="project" value="UniProtKB-EC"/>
</dbReference>
<dbReference type="InterPro" id="IPR004821">
    <property type="entry name" value="Cyt_trans-like"/>
</dbReference>